<reference evidence="4" key="1">
    <citation type="submission" date="2021-08" db="EMBL/GenBank/DDBJ databases">
        <title>Genome of a novel bacterium of the phylum Verrucomicrobia, Oleiharenicola sp. KSB-15.</title>
        <authorList>
            <person name="Chung J.-H."/>
            <person name="Ahn J.-H."/>
            <person name="Yoon Y."/>
            <person name="Kim D.-Y."/>
            <person name="An S.-H."/>
            <person name="Park I."/>
            <person name="Yeon J."/>
        </authorList>
    </citation>
    <scope>NUCLEOTIDE SEQUENCE</scope>
    <source>
        <strain evidence="4">KSB-15</strain>
    </source>
</reference>
<dbReference type="InterPro" id="IPR052344">
    <property type="entry name" value="Transposase-related"/>
</dbReference>
<dbReference type="InterPro" id="IPR039552">
    <property type="entry name" value="IS66_C"/>
</dbReference>
<evidence type="ECO:0000259" key="3">
    <source>
        <dbReference type="Pfam" id="PF13817"/>
    </source>
</evidence>
<dbReference type="Pfam" id="PF13007">
    <property type="entry name" value="LZ_Tnp_IS66"/>
    <property type="match status" value="1"/>
</dbReference>
<dbReference type="KEGG" id="ole:K0B96_13630"/>
<dbReference type="RefSeq" id="WP_220161436.1">
    <property type="nucleotide sequence ID" value="NZ_CP080507.1"/>
</dbReference>
<feature type="domain" description="Transposase IS66 central" evidence="1">
    <location>
        <begin position="156"/>
        <end position="434"/>
    </location>
</feature>
<dbReference type="NCBIfam" id="NF033517">
    <property type="entry name" value="transpos_IS66"/>
    <property type="match status" value="1"/>
</dbReference>
<keyword evidence="5" id="KW-1185">Reference proteome</keyword>
<dbReference type="EMBL" id="CP080507">
    <property type="protein sequence ID" value="QYM78332.1"/>
    <property type="molecule type" value="Genomic_DNA"/>
</dbReference>
<dbReference type="AlphaFoldDB" id="A0A8F9TVG8"/>
<dbReference type="Proteomes" id="UP000825051">
    <property type="component" value="Chromosome"/>
</dbReference>
<accession>A0A8F9TVG8</accession>
<gene>
    <name evidence="4" type="ORF">K0B96_13630</name>
</gene>
<feature type="domain" description="Transposase TnpC homeodomain" evidence="2">
    <location>
        <begin position="18"/>
        <end position="89"/>
    </location>
</feature>
<evidence type="ECO:0000259" key="2">
    <source>
        <dbReference type="Pfam" id="PF13007"/>
    </source>
</evidence>
<protein>
    <submittedName>
        <fullName evidence="4">IS66 family transposase</fullName>
    </submittedName>
</protein>
<dbReference type="PANTHER" id="PTHR33678">
    <property type="entry name" value="BLL1576 PROTEIN"/>
    <property type="match status" value="1"/>
</dbReference>
<evidence type="ECO:0000313" key="4">
    <source>
        <dbReference type="EMBL" id="QYM78332.1"/>
    </source>
</evidence>
<organism evidence="4 5">
    <name type="scientific">Horticoccus luteus</name>
    <dbReference type="NCBI Taxonomy" id="2862869"/>
    <lineage>
        <taxon>Bacteria</taxon>
        <taxon>Pseudomonadati</taxon>
        <taxon>Verrucomicrobiota</taxon>
        <taxon>Opitutia</taxon>
        <taxon>Opitutales</taxon>
        <taxon>Opitutaceae</taxon>
        <taxon>Horticoccus</taxon>
    </lineage>
</organism>
<dbReference type="Pfam" id="PF03050">
    <property type="entry name" value="DDE_Tnp_IS66"/>
    <property type="match status" value="1"/>
</dbReference>
<name>A0A8F9TVG8_9BACT</name>
<sequence length="490" mass="54611">MVAPTDEVQQLREENAVLRAQIEWLKKQLFGPGKSEALDRAQLLLKLGELEKLAATTRPTATITYERPAGPAPKRTLPAESFAHLPVKETIEIVPELVRADPSVYERIGEERTFEVDIVPPQLFKREIVRPKFRHCLDRNRAPLLAPAPARIALGGFASAGLIAWALTAKYADHLPLYRQERMLARWGAPISRQNLSDWTGLATALLEPLVKRMKQALLAGGYVVVDETPIRCNDPDLRDGKTTQGWLWALSHPGGDVIFEWRLSRRHEEAEKLLGKYQGLLPSDAYEAYPAYAKTHPGVVWLGCWAHARRKFHEALAEAPVRAGFVLRLIGHLYHYESQWRRAGPALRAARRQGHFGLTLALLKKTAQRLQQLALPRSQLGQACAYLLGHWAPLTAHLAHGRTQLDTNAVENAIRPSKLGAKNWLFVGHPDAGDRAAVLYSLIISAQRHGHDPHAYLKDVLTQLPTITTNDDLGPLLPSQWKPAATTAS</sequence>
<proteinExistence type="predicted"/>
<evidence type="ECO:0000259" key="1">
    <source>
        <dbReference type="Pfam" id="PF03050"/>
    </source>
</evidence>
<dbReference type="InterPro" id="IPR024463">
    <property type="entry name" value="Transposase_TnpC_homeodom"/>
</dbReference>
<dbReference type="InterPro" id="IPR004291">
    <property type="entry name" value="Transposase_IS66_central"/>
</dbReference>
<evidence type="ECO:0000313" key="5">
    <source>
        <dbReference type="Proteomes" id="UP000825051"/>
    </source>
</evidence>
<dbReference type="PANTHER" id="PTHR33678:SF1">
    <property type="entry name" value="BLL1576 PROTEIN"/>
    <property type="match status" value="1"/>
</dbReference>
<dbReference type="Pfam" id="PF13817">
    <property type="entry name" value="DDE_Tnp_IS66_C"/>
    <property type="match status" value="1"/>
</dbReference>
<feature type="domain" description="Transposase IS66 C-terminal" evidence="3">
    <location>
        <begin position="442"/>
        <end position="479"/>
    </location>
</feature>